<dbReference type="SUPFAM" id="SSF103473">
    <property type="entry name" value="MFS general substrate transporter"/>
    <property type="match status" value="1"/>
</dbReference>
<feature type="transmembrane region" description="Helical" evidence="8">
    <location>
        <begin position="382"/>
        <end position="402"/>
    </location>
</feature>
<comment type="caution">
    <text evidence="10">The sequence shown here is derived from an EMBL/GenBank/DDBJ whole genome shotgun (WGS) entry which is preliminary data.</text>
</comment>
<dbReference type="PRINTS" id="PR01035">
    <property type="entry name" value="TCRTETA"/>
</dbReference>
<proteinExistence type="inferred from homology"/>
<dbReference type="InterPro" id="IPR001958">
    <property type="entry name" value="Tet-R_TetA/multi-R_MdtG-like"/>
</dbReference>
<dbReference type="PANTHER" id="PTHR23504">
    <property type="entry name" value="MAJOR FACILITATOR SUPERFAMILY DOMAIN-CONTAINING PROTEIN 10"/>
    <property type="match status" value="1"/>
</dbReference>
<dbReference type="PANTHER" id="PTHR23504:SF15">
    <property type="entry name" value="MAJOR FACILITATOR SUPERFAMILY (MFS) PROFILE DOMAIN-CONTAINING PROTEIN"/>
    <property type="match status" value="1"/>
</dbReference>
<sequence>MSASRPVSRHAVVFVLVTVFLDMVGFGIIIPVLPELIGQVGHVDLAQAAAIGGAMYAAFSLAQFAFGPFVGNLSDRFGRRPLLLIAIGGLGLDFLFHALAPSIFWLFVGRVIAGVCGSSWIIANAAIADVTPPEGRARAFGLMGAAFGVGFVLGPAIGGLLGEFGPRVPFYVAAAISGLNLIYGWFVLPETLPVEKRRPFRLARANPFGTFRVFRSYGQVLPLVGVLALFFFASSIYPAIWAFWGMAKFGWSPAMVGLSLAAFGIVTALFQGGLTGPAVRAFGEGRTAMIGLVSAVIAATGYGLAGGLTAVVILFFIHGPEGFVHPMLTAMMSRIVPDDAQGELQGGLSSVTNLAMLAGTIFYTQVFGLFMSDGAPFRSPDVAFFVASAMLAAVLALFVMTWRHPKAEAA</sequence>
<feature type="transmembrane region" description="Helical" evidence="8">
    <location>
        <begin position="290"/>
        <end position="317"/>
    </location>
</feature>
<evidence type="ECO:0000256" key="6">
    <source>
        <dbReference type="ARBA" id="ARBA00022989"/>
    </source>
</evidence>
<dbReference type="Pfam" id="PF07690">
    <property type="entry name" value="MFS_1"/>
    <property type="match status" value="1"/>
</dbReference>
<dbReference type="InterPro" id="IPR011701">
    <property type="entry name" value="MFS"/>
</dbReference>
<keyword evidence="11" id="KW-1185">Reference proteome</keyword>
<accession>A0A4S3MMR4</accession>
<dbReference type="InterPro" id="IPR036259">
    <property type="entry name" value="MFS_trans_sf"/>
</dbReference>
<keyword evidence="6 8" id="KW-1133">Transmembrane helix</keyword>
<dbReference type="PROSITE" id="PS50850">
    <property type="entry name" value="MFS"/>
    <property type="match status" value="1"/>
</dbReference>
<keyword evidence="5 8" id="KW-0812">Transmembrane</keyword>
<organism evidence="10 11">
    <name type="scientific">Aliigemmobacter aestuarii</name>
    <dbReference type="NCBI Taxonomy" id="1445661"/>
    <lineage>
        <taxon>Bacteria</taxon>
        <taxon>Pseudomonadati</taxon>
        <taxon>Pseudomonadota</taxon>
        <taxon>Alphaproteobacteria</taxon>
        <taxon>Rhodobacterales</taxon>
        <taxon>Paracoccaceae</taxon>
        <taxon>Aliigemmobacter</taxon>
    </lineage>
</organism>
<evidence type="ECO:0000256" key="5">
    <source>
        <dbReference type="ARBA" id="ARBA00022692"/>
    </source>
</evidence>
<dbReference type="PROSITE" id="PS00216">
    <property type="entry name" value="SUGAR_TRANSPORT_1"/>
    <property type="match status" value="1"/>
</dbReference>
<feature type="transmembrane region" description="Helical" evidence="8">
    <location>
        <begin position="250"/>
        <end position="270"/>
    </location>
</feature>
<evidence type="ECO:0000256" key="4">
    <source>
        <dbReference type="ARBA" id="ARBA00022448"/>
    </source>
</evidence>
<evidence type="ECO:0000313" key="11">
    <source>
        <dbReference type="Proteomes" id="UP000309450"/>
    </source>
</evidence>
<dbReference type="AlphaFoldDB" id="A0A4S3MMR4"/>
<evidence type="ECO:0000256" key="7">
    <source>
        <dbReference type="ARBA" id="ARBA00023136"/>
    </source>
</evidence>
<dbReference type="OrthoDB" id="9764259at2"/>
<comment type="similarity">
    <text evidence="3">Belongs to the major facilitator superfamily. TCR/Tet family.</text>
</comment>
<comment type="subcellular location">
    <subcellularLocation>
        <location evidence="2">Membrane</location>
        <topology evidence="2">Multi-pass membrane protein</topology>
    </subcellularLocation>
</comment>
<feature type="transmembrane region" description="Helical" evidence="8">
    <location>
        <begin position="351"/>
        <end position="370"/>
    </location>
</feature>
<feature type="transmembrane region" description="Helical" evidence="8">
    <location>
        <begin position="82"/>
        <end position="99"/>
    </location>
</feature>
<comment type="function">
    <text evidence="1">Resistance to tetracycline by an active tetracycline efflux. This is an energy-dependent process that decreases the accumulation of the antibiotic in whole cells. This protein functions as a metal-tetracycline/H(+) antiporter.</text>
</comment>
<dbReference type="CDD" id="cd17388">
    <property type="entry name" value="MFS_TetA"/>
    <property type="match status" value="1"/>
</dbReference>
<dbReference type="InterPro" id="IPR005829">
    <property type="entry name" value="Sugar_transporter_CS"/>
</dbReference>
<evidence type="ECO:0000256" key="1">
    <source>
        <dbReference type="ARBA" id="ARBA00003279"/>
    </source>
</evidence>
<keyword evidence="4" id="KW-0813">Transport</keyword>
<evidence type="ECO:0000256" key="2">
    <source>
        <dbReference type="ARBA" id="ARBA00004141"/>
    </source>
</evidence>
<feature type="transmembrane region" description="Helical" evidence="8">
    <location>
        <begin position="12"/>
        <end position="33"/>
    </location>
</feature>
<reference evidence="10 11" key="1">
    <citation type="submission" date="2019-04" db="EMBL/GenBank/DDBJ databases">
        <title>Draft genome sequence of Gemmobacter aestuarii sp. nov.</title>
        <authorList>
            <person name="Hameed A."/>
            <person name="Lin S.-Y."/>
            <person name="Shahina M."/>
            <person name="Lai W.-A."/>
            <person name="Young C.-C."/>
        </authorList>
    </citation>
    <scope>NUCLEOTIDE SEQUENCE [LARGE SCALE GENOMIC DNA]</scope>
    <source>
        <strain evidence="10 11">CC-PW-75</strain>
    </source>
</reference>
<evidence type="ECO:0000259" key="9">
    <source>
        <dbReference type="PROSITE" id="PS50850"/>
    </source>
</evidence>
<protein>
    <submittedName>
        <fullName evidence="10">MFS transporter</fullName>
    </submittedName>
</protein>
<dbReference type="Gene3D" id="1.20.1250.20">
    <property type="entry name" value="MFS general substrate transporter like domains"/>
    <property type="match status" value="1"/>
</dbReference>
<name>A0A4S3MMR4_9RHOB</name>
<evidence type="ECO:0000256" key="3">
    <source>
        <dbReference type="ARBA" id="ARBA00007520"/>
    </source>
</evidence>
<feature type="transmembrane region" description="Helical" evidence="8">
    <location>
        <begin position="105"/>
        <end position="127"/>
    </location>
</feature>
<dbReference type="InterPro" id="IPR020846">
    <property type="entry name" value="MFS_dom"/>
</dbReference>
<feature type="transmembrane region" description="Helical" evidence="8">
    <location>
        <begin position="220"/>
        <end position="244"/>
    </location>
</feature>
<feature type="transmembrane region" description="Helical" evidence="8">
    <location>
        <begin position="168"/>
        <end position="188"/>
    </location>
</feature>
<evidence type="ECO:0000256" key="8">
    <source>
        <dbReference type="SAM" id="Phobius"/>
    </source>
</evidence>
<feature type="domain" description="Major facilitator superfamily (MFS) profile" evidence="9">
    <location>
        <begin position="11"/>
        <end position="406"/>
    </location>
</feature>
<feature type="transmembrane region" description="Helical" evidence="8">
    <location>
        <begin position="139"/>
        <end position="162"/>
    </location>
</feature>
<evidence type="ECO:0000313" key="10">
    <source>
        <dbReference type="EMBL" id="THD82813.1"/>
    </source>
</evidence>
<dbReference type="GO" id="GO:0022857">
    <property type="term" value="F:transmembrane transporter activity"/>
    <property type="evidence" value="ECO:0007669"/>
    <property type="project" value="InterPro"/>
</dbReference>
<gene>
    <name evidence="10" type="ORF">E7811_11675</name>
</gene>
<dbReference type="GO" id="GO:0016020">
    <property type="term" value="C:membrane"/>
    <property type="evidence" value="ECO:0007669"/>
    <property type="project" value="UniProtKB-SubCell"/>
</dbReference>
<dbReference type="Proteomes" id="UP000309450">
    <property type="component" value="Unassembled WGS sequence"/>
</dbReference>
<keyword evidence="7 8" id="KW-0472">Membrane</keyword>
<dbReference type="EMBL" id="SSND01000003">
    <property type="protein sequence ID" value="THD82813.1"/>
    <property type="molecule type" value="Genomic_DNA"/>
</dbReference>
<dbReference type="RefSeq" id="WP_136394840.1">
    <property type="nucleotide sequence ID" value="NZ_SSND01000003.1"/>
</dbReference>
<feature type="transmembrane region" description="Helical" evidence="8">
    <location>
        <begin position="45"/>
        <end position="70"/>
    </location>
</feature>